<dbReference type="Proteomes" id="UP000441455">
    <property type="component" value="Unassembled WGS sequence"/>
</dbReference>
<dbReference type="InterPro" id="IPR007525">
    <property type="entry name" value="FrhB_FdhB_C"/>
</dbReference>
<dbReference type="InterPro" id="IPR017896">
    <property type="entry name" value="4Fe4S_Fe-S-bd"/>
</dbReference>
<dbReference type="PROSITE" id="PS00198">
    <property type="entry name" value="4FE4S_FER_1"/>
    <property type="match status" value="2"/>
</dbReference>
<dbReference type="PANTHER" id="PTHR43193">
    <property type="match status" value="1"/>
</dbReference>
<dbReference type="OrthoDB" id="430408at2"/>
<evidence type="ECO:0000256" key="1">
    <source>
        <dbReference type="ARBA" id="ARBA00022723"/>
    </source>
</evidence>
<dbReference type="RefSeq" id="WP_154488608.1">
    <property type="nucleotide sequence ID" value="NZ_VULN01000017.1"/>
</dbReference>
<accession>A0A6N7W353</accession>
<organism evidence="5 6">
    <name type="scientific">Acidaminococcus fermentans</name>
    <dbReference type="NCBI Taxonomy" id="905"/>
    <lineage>
        <taxon>Bacteria</taxon>
        <taxon>Bacillati</taxon>
        <taxon>Bacillota</taxon>
        <taxon>Negativicutes</taxon>
        <taxon>Acidaminococcales</taxon>
        <taxon>Acidaminococcaceae</taxon>
        <taxon>Acidaminococcus</taxon>
    </lineage>
</organism>
<dbReference type="InterPro" id="IPR017900">
    <property type="entry name" value="4Fe4S_Fe_S_CS"/>
</dbReference>
<dbReference type="SUPFAM" id="SSF54862">
    <property type="entry name" value="4Fe-4S ferredoxins"/>
    <property type="match status" value="1"/>
</dbReference>
<gene>
    <name evidence="5" type="ORF">FX155_10165</name>
</gene>
<keyword evidence="1" id="KW-0479">Metal-binding</keyword>
<dbReference type="EMBL" id="VULN01000017">
    <property type="protein sequence ID" value="MSS82953.1"/>
    <property type="molecule type" value="Genomic_DNA"/>
</dbReference>
<sequence length="409" mass="47222">MKGYLQTGNKSQCFGCEACAQICPVNAIQMQEDDEKFRYPSIDESICIHCGKCLKVCPVEQLPPFYQDSQYTFGGYYNSWDVRNQSTSGGAFTAILESWFEDDSVIFGAVAQGLYVYHTAVNKLDNASIFRKSKYLQSRIGDSYKKAEQFLKEGKKVLFSGTPCQIAGLRTFLKDKECSKLLTIEVICEGVPSPLFMESKNNYFKKKYHAAIKSIDYRDTDVKWNRSLFKGKWDFQVMSVILENGKTIKQDRWFNPFWKLWLSHLMSRPSCYQCPFTRPQRGADITLGDLWGVHLYCPELYGDNGGASLIVCNTQKGKDVFDKAKKKMYGHSLDFSTALKYQSPMRKCIESNPKREEFMSDLKSLSYEQLCDKWYSGPSLKLLWQKYIWGNRQKILVWNIFHGQKKEGK</sequence>
<dbReference type="Gene3D" id="3.30.70.20">
    <property type="match status" value="1"/>
</dbReference>
<dbReference type="AlphaFoldDB" id="A0A6N7W353"/>
<comment type="caution">
    <text evidence="5">The sequence shown here is derived from an EMBL/GenBank/DDBJ whole genome shotgun (WGS) entry which is preliminary data.</text>
</comment>
<dbReference type="PROSITE" id="PS51379">
    <property type="entry name" value="4FE4S_FER_2"/>
    <property type="match status" value="2"/>
</dbReference>
<evidence type="ECO:0000313" key="5">
    <source>
        <dbReference type="EMBL" id="MSS82953.1"/>
    </source>
</evidence>
<name>A0A6N7W353_ACIFE</name>
<keyword evidence="3" id="KW-0411">Iron-sulfur</keyword>
<dbReference type="GO" id="GO:0046872">
    <property type="term" value="F:metal ion binding"/>
    <property type="evidence" value="ECO:0007669"/>
    <property type="project" value="UniProtKB-KW"/>
</dbReference>
<dbReference type="GO" id="GO:0051536">
    <property type="term" value="F:iron-sulfur cluster binding"/>
    <property type="evidence" value="ECO:0007669"/>
    <property type="project" value="UniProtKB-KW"/>
</dbReference>
<evidence type="ECO:0000256" key="2">
    <source>
        <dbReference type="ARBA" id="ARBA00023004"/>
    </source>
</evidence>
<proteinExistence type="predicted"/>
<dbReference type="InterPro" id="IPR052977">
    <property type="entry name" value="Polyferredoxin-like_ET"/>
</dbReference>
<evidence type="ECO:0000259" key="4">
    <source>
        <dbReference type="PROSITE" id="PS51379"/>
    </source>
</evidence>
<reference evidence="5 6" key="1">
    <citation type="submission" date="2019-08" db="EMBL/GenBank/DDBJ databases">
        <title>In-depth cultivation of the pig gut microbiome towards novel bacterial diversity and tailored functional studies.</title>
        <authorList>
            <person name="Wylensek D."/>
            <person name="Hitch T.C.A."/>
            <person name="Clavel T."/>
        </authorList>
    </citation>
    <scope>NUCLEOTIDE SEQUENCE [LARGE SCALE GENOMIC DNA]</scope>
    <source>
        <strain evidence="5 6">WCA-389-WT-5B</strain>
    </source>
</reference>
<dbReference type="Pfam" id="PF12838">
    <property type="entry name" value="Fer4_7"/>
    <property type="match status" value="1"/>
</dbReference>
<evidence type="ECO:0000256" key="3">
    <source>
        <dbReference type="ARBA" id="ARBA00023014"/>
    </source>
</evidence>
<feature type="domain" description="4Fe-4S ferredoxin-type" evidence="4">
    <location>
        <begin position="38"/>
        <end position="68"/>
    </location>
</feature>
<dbReference type="Pfam" id="PF04432">
    <property type="entry name" value="FrhB_FdhB_C"/>
    <property type="match status" value="1"/>
</dbReference>
<evidence type="ECO:0000313" key="6">
    <source>
        <dbReference type="Proteomes" id="UP000441455"/>
    </source>
</evidence>
<feature type="domain" description="4Fe-4S ferredoxin-type" evidence="4">
    <location>
        <begin position="3"/>
        <end position="33"/>
    </location>
</feature>
<keyword evidence="2" id="KW-0408">Iron</keyword>
<protein>
    <submittedName>
        <fullName evidence="5">4Fe-4S dicluster domain-containing protein</fullName>
    </submittedName>
</protein>
<dbReference type="PANTHER" id="PTHR43193:SF2">
    <property type="entry name" value="POLYFERREDOXIN PROTEIN FWDF"/>
    <property type="match status" value="1"/>
</dbReference>